<proteinExistence type="predicted"/>
<accession>A0A9E8K2H4</accession>
<dbReference type="Proteomes" id="UP001163735">
    <property type="component" value="Segment"/>
</dbReference>
<gene>
    <name evidence="1" type="ORF">APT65_00072</name>
</gene>
<dbReference type="EMBL" id="OP491958">
    <property type="protein sequence ID" value="UZV39675.1"/>
    <property type="molecule type" value="Genomic_DNA"/>
</dbReference>
<sequence>MDIKQFKEYAHEFEAVVDDNLQFVDDHGSTYIDPVIEVTEDIAVNPDHIGCWMCEGVYIQPEWGWYWDCANKPIRVTAVPVMKTEWKALNS</sequence>
<keyword evidence="2" id="KW-1185">Reference proteome</keyword>
<protein>
    <submittedName>
        <fullName evidence="1">Uncharacterized protein</fullName>
    </submittedName>
</protein>
<name>A0A9E8K2H4_9CAUD</name>
<evidence type="ECO:0000313" key="2">
    <source>
        <dbReference type="Proteomes" id="UP001163735"/>
    </source>
</evidence>
<evidence type="ECO:0000313" key="1">
    <source>
        <dbReference type="EMBL" id="UZV39675.1"/>
    </source>
</evidence>
<organism evidence="1 2">
    <name type="scientific">Aeromonas phage APT65</name>
    <dbReference type="NCBI Taxonomy" id="2982914"/>
    <lineage>
        <taxon>Viruses</taxon>
        <taxon>Duplodnaviria</taxon>
        <taxon>Heunggongvirae</taxon>
        <taxon>Uroviricota</taxon>
        <taxon>Caudoviricetes</taxon>
        <taxon>Aquaneticvirus</taxon>
        <taxon>Aquaneticvirus ApT65</taxon>
    </lineage>
</organism>
<reference evidence="1" key="1">
    <citation type="submission" date="2022-09" db="EMBL/GenBank/DDBJ databases">
        <authorList>
            <person name="Cebeci A."/>
            <person name="Ture M."/>
            <person name="Alemdag M."/>
            <person name="Altinok I."/>
        </authorList>
    </citation>
    <scope>NUCLEOTIDE SEQUENCE</scope>
</reference>